<feature type="domain" description="Glycoside hydrolase family 3 C-terminal" evidence="6">
    <location>
        <begin position="408"/>
        <end position="618"/>
    </location>
</feature>
<keyword evidence="3 4" id="KW-0326">Glycosidase</keyword>
<proteinExistence type="inferred from homology"/>
<comment type="similarity">
    <text evidence="1 4">Belongs to the glycosyl hydrolase 3 family.</text>
</comment>
<evidence type="ECO:0000256" key="2">
    <source>
        <dbReference type="ARBA" id="ARBA00022801"/>
    </source>
</evidence>
<evidence type="ECO:0000313" key="8">
    <source>
        <dbReference type="Proteomes" id="UP000327013"/>
    </source>
</evidence>
<evidence type="ECO:0000256" key="1">
    <source>
        <dbReference type="ARBA" id="ARBA00005336"/>
    </source>
</evidence>
<name>A0A660KTT0_9ROSI</name>
<dbReference type="GO" id="GO:0009251">
    <property type="term" value="P:glucan catabolic process"/>
    <property type="evidence" value="ECO:0007669"/>
    <property type="project" value="TreeGrafter"/>
</dbReference>
<evidence type="ECO:0000256" key="3">
    <source>
        <dbReference type="ARBA" id="ARBA00023295"/>
    </source>
</evidence>
<accession>A0A660KTT0</accession>
<organism evidence="7 8">
    <name type="scientific">Carpinus fangiana</name>
    <dbReference type="NCBI Taxonomy" id="176857"/>
    <lineage>
        <taxon>Eukaryota</taxon>
        <taxon>Viridiplantae</taxon>
        <taxon>Streptophyta</taxon>
        <taxon>Embryophyta</taxon>
        <taxon>Tracheophyta</taxon>
        <taxon>Spermatophyta</taxon>
        <taxon>Magnoliopsida</taxon>
        <taxon>eudicotyledons</taxon>
        <taxon>Gunneridae</taxon>
        <taxon>Pentapetalae</taxon>
        <taxon>rosids</taxon>
        <taxon>fabids</taxon>
        <taxon>Fagales</taxon>
        <taxon>Betulaceae</taxon>
        <taxon>Carpinus</taxon>
    </lineage>
</organism>
<dbReference type="Gene3D" id="3.20.20.300">
    <property type="entry name" value="Glycoside hydrolase, family 3, N-terminal domain"/>
    <property type="match status" value="1"/>
</dbReference>
<dbReference type="PANTHER" id="PTHR30620">
    <property type="entry name" value="PERIPLASMIC BETA-GLUCOSIDASE-RELATED"/>
    <property type="match status" value="1"/>
</dbReference>
<protein>
    <recommendedName>
        <fullName evidence="9">Beta-glucosidase</fullName>
    </recommendedName>
</protein>
<dbReference type="AlphaFoldDB" id="A0A660KTT0"/>
<dbReference type="FunFam" id="3.40.50.1700:FF:000002">
    <property type="entry name" value="Glycosyl hydrolase family protein"/>
    <property type="match status" value="1"/>
</dbReference>
<gene>
    <name evidence="7" type="ORF">FH972_011650</name>
</gene>
<evidence type="ECO:0000256" key="4">
    <source>
        <dbReference type="RuleBase" id="RU361161"/>
    </source>
</evidence>
<dbReference type="GO" id="GO:0008422">
    <property type="term" value="F:beta-glucosidase activity"/>
    <property type="evidence" value="ECO:0007669"/>
    <property type="project" value="TreeGrafter"/>
</dbReference>
<dbReference type="OrthoDB" id="416222at2759"/>
<dbReference type="Pfam" id="PF00933">
    <property type="entry name" value="Glyco_hydro_3"/>
    <property type="match status" value="1"/>
</dbReference>
<feature type="domain" description="Glycoside hydrolase family 3 N-terminal" evidence="5">
    <location>
        <begin position="31"/>
        <end position="371"/>
    </location>
</feature>
<dbReference type="PANTHER" id="PTHR30620:SF33">
    <property type="entry name" value="BETA-D-GLUCAN EXOHYDROLASE-LIKE PROTEIN-RELATED"/>
    <property type="match status" value="1"/>
</dbReference>
<keyword evidence="2 4" id="KW-0378">Hydrolase</keyword>
<dbReference type="EMBL" id="CM017324">
    <property type="protein sequence ID" value="KAE8039221.1"/>
    <property type="molecule type" value="Genomic_DNA"/>
</dbReference>
<dbReference type="FunFam" id="3.20.20.300:FF:000003">
    <property type="entry name" value="Beta-D-glucan exohydrolase isoenzyme ExoI"/>
    <property type="match status" value="1"/>
</dbReference>
<dbReference type="PROSITE" id="PS00775">
    <property type="entry name" value="GLYCOSYL_HYDROL_F3"/>
    <property type="match status" value="1"/>
</dbReference>
<evidence type="ECO:0000259" key="5">
    <source>
        <dbReference type="Pfam" id="PF00933"/>
    </source>
</evidence>
<dbReference type="InterPro" id="IPR001764">
    <property type="entry name" value="Glyco_hydro_3_N"/>
</dbReference>
<dbReference type="SUPFAM" id="SSF51445">
    <property type="entry name" value="(Trans)glycosidases"/>
    <property type="match status" value="1"/>
</dbReference>
<dbReference type="SUPFAM" id="SSF52279">
    <property type="entry name" value="Beta-D-glucan exohydrolase, C-terminal domain"/>
    <property type="match status" value="1"/>
</dbReference>
<reference evidence="7 8" key="1">
    <citation type="submission" date="2019-06" db="EMBL/GenBank/DDBJ databases">
        <title>A chromosomal-level reference genome of Carpinus fangiana (Coryloideae, Betulaceae).</title>
        <authorList>
            <person name="Yang X."/>
            <person name="Wang Z."/>
            <person name="Zhang L."/>
            <person name="Hao G."/>
            <person name="Liu J."/>
            <person name="Yang Y."/>
        </authorList>
    </citation>
    <scope>NUCLEOTIDE SEQUENCE [LARGE SCALE GENOMIC DNA]</scope>
    <source>
        <strain evidence="7">Cfa_2016G</strain>
        <tissue evidence="7">Leaf</tissue>
    </source>
</reference>
<keyword evidence="8" id="KW-1185">Reference proteome</keyword>
<dbReference type="InterPro" id="IPR036962">
    <property type="entry name" value="Glyco_hydro_3_N_sf"/>
</dbReference>
<dbReference type="Proteomes" id="UP000327013">
    <property type="component" value="Chromosome 4"/>
</dbReference>
<evidence type="ECO:0008006" key="9">
    <source>
        <dbReference type="Google" id="ProtNLM"/>
    </source>
</evidence>
<dbReference type="Gene3D" id="3.40.50.1700">
    <property type="entry name" value="Glycoside hydrolase family 3 C-terminal domain"/>
    <property type="match status" value="1"/>
</dbReference>
<dbReference type="InterPro" id="IPR002772">
    <property type="entry name" value="Glyco_hydro_3_C"/>
</dbReference>
<evidence type="ECO:0000313" key="7">
    <source>
        <dbReference type="EMBL" id="KAE8039221.1"/>
    </source>
</evidence>
<dbReference type="InterPro" id="IPR019800">
    <property type="entry name" value="Glyco_hydro_3_AS"/>
</dbReference>
<sequence>MSEVAPGMDCIYKDPNAPVEARVKDLLSRMTLEEKVGQMTQIERRVAQPNPDLIKDHCIGSILSSGGSGPKEKASAQDWADMVDEFQKKALESRLGIPIIYGIDAVHGHNSVCNNGVHDNSIRGATIFPHNVGLGATRDADLVQKIGEATALEIRATGMHYTFAPCVAVCRDPRWGRCYESYSEDTEIVRKMTSLVTGLQGKPPAEHPKGYPFVAGRNNVIACAKHFVGDGGTEKGVNEGNTISSYEDLERIHMAPYLDCISQGVSTIMASYSSWNGRKLHSDHFLLTEILKEKLGFKGFVISDWEGLDKLHETRGENYRNCISSAVMAGMDMVMVPFRYELFVKELVSLVKEGKIPMERIDDAVERILRVKFVAGLFEFNFSDRPSLETIGCKLHRDLAREAVRKSLVLLKNGKDPKKNFLPLDRNAKRVLVAGTHADNLGYQCGGWTSSWYGESGKITTGTTILDAIKEAVSDETEIIYEEEPTADTLARRDLSFAILAVGEKPYAETPGDNLGGLVLPLNEADISLVTGNIPTLLIVVSGRPLVLEPWLLEKIDALIAAWLPGSEGGGIADVIFGDHDFKGRLPVTWFKQVEQLPLHIEVNSYDPLFPLGFGLTYKKEKSLN</sequence>
<dbReference type="InterPro" id="IPR051915">
    <property type="entry name" value="Cellulose_Degrad_GH3"/>
</dbReference>
<dbReference type="InterPro" id="IPR017853">
    <property type="entry name" value="GH"/>
</dbReference>
<dbReference type="InterPro" id="IPR036881">
    <property type="entry name" value="Glyco_hydro_3_C_sf"/>
</dbReference>
<dbReference type="Pfam" id="PF01915">
    <property type="entry name" value="Glyco_hydro_3_C"/>
    <property type="match status" value="1"/>
</dbReference>
<evidence type="ECO:0000259" key="6">
    <source>
        <dbReference type="Pfam" id="PF01915"/>
    </source>
</evidence>
<dbReference type="PRINTS" id="PR00133">
    <property type="entry name" value="GLHYDRLASE3"/>
</dbReference>